<dbReference type="InterPro" id="IPR025668">
    <property type="entry name" value="Tnp_DDE_dom"/>
</dbReference>
<evidence type="ECO:0000259" key="1">
    <source>
        <dbReference type="Pfam" id="PF13701"/>
    </source>
</evidence>
<dbReference type="EMBL" id="BJNE01000026">
    <property type="protein sequence ID" value="GEC14019.1"/>
    <property type="molecule type" value="Genomic_DNA"/>
</dbReference>
<reference evidence="2 3" key="1">
    <citation type="submission" date="2019-06" db="EMBL/GenBank/DDBJ databases">
        <title>Whole genome shotgun sequence of Glutamicibacter nicotianae NBRC 14234.</title>
        <authorList>
            <person name="Hosoyama A."/>
            <person name="Uohara A."/>
            <person name="Ohji S."/>
            <person name="Ichikawa N."/>
        </authorList>
    </citation>
    <scope>NUCLEOTIDE SEQUENCE [LARGE SCALE GENOMIC DNA]</scope>
    <source>
        <strain evidence="2 3">NBRC 14234</strain>
    </source>
</reference>
<dbReference type="Pfam" id="PF13701">
    <property type="entry name" value="DDE_Tnp_1_4"/>
    <property type="match status" value="1"/>
</dbReference>
<comment type="caution">
    <text evidence="2">The sequence shown here is derived from an EMBL/GenBank/DDBJ whole genome shotgun (WGS) entry which is preliminary data.</text>
</comment>
<sequence>MNQSTLTYPAPRTELTGQQLISHAGLSILGGLLNALDFRALCEDRFSQFVPTTATHRPGKILADLTLMLAAGGEQACDVDLLRTNPGLFGPVASEATVSRFMHRIKDMPDAFTHGYQTMSRTLRTKLWAAAGPRNPAKRASKRTPLILDIDATLIQAHSDKQGATGTYKGGYGFAPLIVTADYGTGNGTGETLEILLRPGNKGANSAKDHIEALSQALAVLPDDFYDTDGVLVGEKLLVRTDSAGASREFLNHLDSLGIQFSTSYSLPVVKERQIQWISEKKYWEPAIDQHGKPLRDVWVVDATAVMKLKDYPPGTRIYVRQNPCIPGQRPPCSTRTGIGSPRS</sequence>
<gene>
    <name evidence="2" type="ORF">ANI01nite_32220</name>
</gene>
<dbReference type="Proteomes" id="UP000316242">
    <property type="component" value="Unassembled WGS sequence"/>
</dbReference>
<keyword evidence="3" id="KW-1185">Reference proteome</keyword>
<proteinExistence type="predicted"/>
<name>A0ABQ0RQE6_GLUNI</name>
<organism evidence="2 3">
    <name type="scientific">Glutamicibacter nicotianae</name>
    <name type="common">Arthrobacter nicotianae</name>
    <dbReference type="NCBI Taxonomy" id="37929"/>
    <lineage>
        <taxon>Bacteria</taxon>
        <taxon>Bacillati</taxon>
        <taxon>Actinomycetota</taxon>
        <taxon>Actinomycetes</taxon>
        <taxon>Micrococcales</taxon>
        <taxon>Micrococcaceae</taxon>
        <taxon>Glutamicibacter</taxon>
    </lineage>
</organism>
<evidence type="ECO:0000313" key="3">
    <source>
        <dbReference type="Proteomes" id="UP000316242"/>
    </source>
</evidence>
<accession>A0ABQ0RQE6</accession>
<protein>
    <recommendedName>
        <fullName evidence="1">Transposase DDE domain-containing protein</fullName>
    </recommendedName>
</protein>
<evidence type="ECO:0000313" key="2">
    <source>
        <dbReference type="EMBL" id="GEC14019.1"/>
    </source>
</evidence>
<feature type="domain" description="Transposase DDE" evidence="1">
    <location>
        <begin position="12"/>
        <end position="263"/>
    </location>
</feature>